<dbReference type="EMBL" id="FNZF01000001">
    <property type="protein sequence ID" value="SEI96842.1"/>
    <property type="molecule type" value="Genomic_DNA"/>
</dbReference>
<dbReference type="OrthoDB" id="2734037at2"/>
<evidence type="ECO:0000313" key="3">
    <source>
        <dbReference type="Proteomes" id="UP000199200"/>
    </source>
</evidence>
<dbReference type="PROSITE" id="PS50965">
    <property type="entry name" value="NERD"/>
    <property type="match status" value="1"/>
</dbReference>
<protein>
    <submittedName>
        <fullName evidence="2">Nuclease-related domain-containing protein</fullName>
    </submittedName>
</protein>
<gene>
    <name evidence="2" type="ORF">SAMN04488127_0927</name>
</gene>
<dbReference type="Pfam" id="PF08378">
    <property type="entry name" value="NERD"/>
    <property type="match status" value="1"/>
</dbReference>
<dbReference type="Proteomes" id="UP000199200">
    <property type="component" value="Unassembled WGS sequence"/>
</dbReference>
<dbReference type="AlphaFoldDB" id="A0A1H6V967"/>
<evidence type="ECO:0000259" key="1">
    <source>
        <dbReference type="PROSITE" id="PS50965"/>
    </source>
</evidence>
<sequence length="330" mass="37303">MVGEITLKGSAYWNVYAHERLLAVLPKWEPKRDELEQQQRNRRAGMAGEERVIEVLQSAGLPPDTPIFWDVGLPLSPSVFIQMDIVMVLRHGVLIFESKQIAGRLRFVQNPAALQKVENGEVTLVMDCPAAQFEDQRDSFTLWLATRGFRAPVDGSVVFTTNPVIEGPPNLPIISLRELRGFIRSAVQAEPVLSSKDVRLLVNTIEKSRSRFIPYPLCGRYGIDSTKIQWGPRCGCGSQLIKSTERRWNCENCKLQGTPAYGPALLDWFLLRSETITVQQCAALFGIHRQSAWRLLGRMRLTKVEGKGGKHTLYRIDYTDFEALNQLLKP</sequence>
<dbReference type="STRING" id="426757.SAMN04488127_0927"/>
<proteinExistence type="predicted"/>
<evidence type="ECO:0000313" key="2">
    <source>
        <dbReference type="EMBL" id="SEI96842.1"/>
    </source>
</evidence>
<organism evidence="2 3">
    <name type="scientific">Bhargavaea ginsengi</name>
    <dbReference type="NCBI Taxonomy" id="426757"/>
    <lineage>
        <taxon>Bacteria</taxon>
        <taxon>Bacillati</taxon>
        <taxon>Bacillota</taxon>
        <taxon>Bacilli</taxon>
        <taxon>Bacillales</taxon>
        <taxon>Caryophanaceae</taxon>
        <taxon>Bhargavaea</taxon>
    </lineage>
</organism>
<keyword evidence="3" id="KW-1185">Reference proteome</keyword>
<dbReference type="InterPro" id="IPR011528">
    <property type="entry name" value="NERD"/>
</dbReference>
<name>A0A1H6V967_9BACL</name>
<feature type="domain" description="NERD" evidence="1">
    <location>
        <begin position="44"/>
        <end position="163"/>
    </location>
</feature>
<reference evidence="3" key="1">
    <citation type="submission" date="2016-10" db="EMBL/GenBank/DDBJ databases">
        <authorList>
            <person name="Varghese N."/>
            <person name="Submissions S."/>
        </authorList>
    </citation>
    <scope>NUCLEOTIDE SEQUENCE [LARGE SCALE GENOMIC DNA]</scope>
    <source>
        <strain evidence="3">CGMCC 1.6763</strain>
    </source>
</reference>
<accession>A0A1H6V967</accession>